<feature type="domain" description="Uncharacterized protein YyaB-like PH" evidence="2">
    <location>
        <begin position="64"/>
        <end position="143"/>
    </location>
</feature>
<keyword evidence="4" id="KW-1185">Reference proteome</keyword>
<evidence type="ECO:0000313" key="3">
    <source>
        <dbReference type="EMBL" id="PYZ98976.1"/>
    </source>
</evidence>
<gene>
    <name evidence="3" type="ORF">CR205_10535</name>
</gene>
<comment type="caution">
    <text evidence="3">The sequence shown here is derived from an EMBL/GenBank/DDBJ whole genome shotgun (WGS) entry which is preliminary data.</text>
</comment>
<proteinExistence type="predicted"/>
<evidence type="ECO:0000259" key="2">
    <source>
        <dbReference type="Pfam" id="PF06713"/>
    </source>
</evidence>
<dbReference type="InterPro" id="IPR009589">
    <property type="entry name" value="PH_YyaB-like"/>
</dbReference>
<feature type="transmembrane region" description="Helical" evidence="1">
    <location>
        <begin position="12"/>
        <end position="32"/>
    </location>
</feature>
<keyword evidence="1" id="KW-0812">Transmembrane</keyword>
<reference evidence="3 4" key="1">
    <citation type="submission" date="2017-10" db="EMBL/GenBank/DDBJ databases">
        <title>Bacillus sp. nov., a halophilic bacterium isolated from a Yangshapao Lake.</title>
        <authorList>
            <person name="Wang H."/>
        </authorList>
    </citation>
    <scope>NUCLEOTIDE SEQUENCE [LARGE SCALE GENOMIC DNA]</scope>
    <source>
        <strain evidence="3 4">YSP-3</strain>
    </source>
</reference>
<name>A0A2W0HDK1_9BACI</name>
<sequence length="154" mass="18277">MSMVFKLHFNKWFFAIFLMLVLTIIIVNGMWLFSIPEPVPADLWILYALNLVLYLLLVLRMPLTHYTLTENVLIVINWPFKTIIPYEKIYKIERFEVKWYYFGEFKRDQAGHGVKVHYYAGFWPSTKIFPDGSDLFLSELQSKAAQAEFIIRGK</sequence>
<dbReference type="Pfam" id="PF06713">
    <property type="entry name" value="bPH_4"/>
    <property type="match status" value="1"/>
</dbReference>
<evidence type="ECO:0000256" key="1">
    <source>
        <dbReference type="SAM" id="Phobius"/>
    </source>
</evidence>
<protein>
    <recommendedName>
        <fullName evidence="2">Uncharacterized protein YyaB-like PH domain-containing protein</fullName>
    </recommendedName>
</protein>
<keyword evidence="1" id="KW-1133">Transmembrane helix</keyword>
<accession>A0A2W0HDK1</accession>
<keyword evidence="1" id="KW-0472">Membrane</keyword>
<dbReference type="EMBL" id="PDOF01000001">
    <property type="protein sequence ID" value="PYZ98976.1"/>
    <property type="molecule type" value="Genomic_DNA"/>
</dbReference>
<organism evidence="3 4">
    <name type="scientific">Alteribacter lacisalsi</name>
    <dbReference type="NCBI Taxonomy" id="2045244"/>
    <lineage>
        <taxon>Bacteria</taxon>
        <taxon>Bacillati</taxon>
        <taxon>Bacillota</taxon>
        <taxon>Bacilli</taxon>
        <taxon>Bacillales</taxon>
        <taxon>Bacillaceae</taxon>
        <taxon>Alteribacter</taxon>
    </lineage>
</organism>
<dbReference type="Proteomes" id="UP000248066">
    <property type="component" value="Unassembled WGS sequence"/>
</dbReference>
<dbReference type="AlphaFoldDB" id="A0A2W0HDK1"/>
<evidence type="ECO:0000313" key="4">
    <source>
        <dbReference type="Proteomes" id="UP000248066"/>
    </source>
</evidence>
<dbReference type="GO" id="GO:0030153">
    <property type="term" value="P:bacteriocin immunity"/>
    <property type="evidence" value="ECO:0007669"/>
    <property type="project" value="InterPro"/>
</dbReference>
<feature type="transmembrane region" description="Helical" evidence="1">
    <location>
        <begin position="44"/>
        <end position="63"/>
    </location>
</feature>